<sequence>MLNCLLIFFENKLKYAKIKKQLWVAKNIFNMSVMINMFDKYKF</sequence>
<organism evidence="1 2">
    <name type="scientific">Candidatus Kinetoplastidibacterium desouzai TCC079E</name>
    <dbReference type="NCBI Taxonomy" id="1208919"/>
    <lineage>
        <taxon>Bacteria</taxon>
        <taxon>Pseudomonadati</taxon>
        <taxon>Pseudomonadota</taxon>
        <taxon>Betaproteobacteria</taxon>
        <taxon>Candidatus Kinetoplastidibacterium</taxon>
    </lineage>
</organism>
<reference evidence="1 2" key="1">
    <citation type="journal article" date="2013" name="Genome Biol. Evol.">
        <title>Genome evolution and phylogenomic analysis of candidatus kinetoplastibacterium, the betaproteobacterial endosymbionts of strigomonas and angomonas.</title>
        <authorList>
            <person name="Alves J.M."/>
            <person name="Serrano M.G."/>
            <person name="Maia da Silva F."/>
            <person name="Voegtly L.J."/>
            <person name="Matveyev A.V."/>
            <person name="Teixeira M.M."/>
            <person name="Camargo E.P."/>
            <person name="Buck G.A."/>
        </authorList>
    </citation>
    <scope>NUCLEOTIDE SEQUENCE [LARGE SCALE GENOMIC DNA]</scope>
    <source>
        <strain evidence="1 2">TCC079E</strain>
    </source>
</reference>
<name>M1M300_9PROT</name>
<dbReference type="HOGENOM" id="CLU_3231133_0_0_4"/>
<accession>M1M300</accession>
<dbReference type="Proteomes" id="UP000011547">
    <property type="component" value="Chromosome"/>
</dbReference>
<protein>
    <submittedName>
        <fullName evidence="1">Uncharacterized protein</fullName>
    </submittedName>
</protein>
<dbReference type="EMBL" id="CP003803">
    <property type="protein sequence ID" value="AGF46655.1"/>
    <property type="molecule type" value="Genomic_DNA"/>
</dbReference>
<evidence type="ECO:0000313" key="1">
    <source>
        <dbReference type="EMBL" id="AGF46655.1"/>
    </source>
</evidence>
<evidence type="ECO:0000313" key="2">
    <source>
        <dbReference type="Proteomes" id="UP000011547"/>
    </source>
</evidence>
<dbReference type="KEGG" id="kde:CDSE_0313"/>
<keyword evidence="2" id="KW-1185">Reference proteome</keyword>
<dbReference type="AlphaFoldDB" id="M1M300"/>
<proteinExistence type="predicted"/>
<dbReference type="PATRIC" id="fig|1208919.3.peg.92"/>
<gene>
    <name evidence="1" type="ORF">CDSE_0313</name>
</gene>